<dbReference type="InterPro" id="IPR051200">
    <property type="entry name" value="Host-pathogen_enzymatic-act"/>
</dbReference>
<dbReference type="RefSeq" id="WP_422757826.1">
    <property type="nucleotide sequence ID" value="NZ_JBBLXS010000656.1"/>
</dbReference>
<sequence length="449" mass="47015">DPTKSATEASQGCIGGDTGDNAGLFHSQENKGFVGVVRPLLPVPTPATNDRMRVWDSRAGTGARPLQRMKPPWGTTGATLDRPGLLAVTSNATRAYVPLEYTGRVAMVDLLARRPVDVDASTPAVDDIILPSGASPGAISIDPWDNYAYITDSKRGSIYVLDVNPDSPSYNQVVQTIPVNATSGLRQIAVSSDGRKLFATAADGYVYAVNIDPEDKPSEPNSNPRKWGEQIGKVLTTTGAWGLAATPDPLKMVFTNGNRETDGSGFGVLTVSDDPLNFAPTTLYTNLTLTDNNNVFEVNEGVAVTVTADGKYAFVAGRNSKKIILGEDPLAGGNIGIIQDPLGPNPKLVAATEPVPGVLTNNVTLSGDGKYLIGSYPTLSGSGNAYVFDVGEIIKTVENPAYALTTRAVEKFNPNIIPKGAIPAVIAIGGNPLGLVAAAPDPCLGMKIK</sequence>
<dbReference type="Proteomes" id="UP001384579">
    <property type="component" value="Unassembled WGS sequence"/>
</dbReference>
<reference evidence="1 2" key="1">
    <citation type="journal article" date="2020" name="Harmful Algae">
        <title>Molecular and morphological characterization of a novel dihydroanatoxin-a producing Microcoleus species (cyanobacteria) from the Russian River, California, USA.</title>
        <authorList>
            <person name="Conklin K.Y."/>
            <person name="Stancheva R."/>
            <person name="Otten T.G."/>
            <person name="Fadness R."/>
            <person name="Boyer G.L."/>
            <person name="Read B."/>
            <person name="Zhang X."/>
            <person name="Sheath R.G."/>
        </authorList>
    </citation>
    <scope>NUCLEOTIDE SEQUENCE [LARGE SCALE GENOMIC DNA]</scope>
    <source>
        <strain evidence="1 2">PTRS2</strain>
    </source>
</reference>
<name>A0ABU8YWG1_9CYAN</name>
<dbReference type="PANTHER" id="PTHR47197:SF3">
    <property type="entry name" value="DIHYDRO-HEME D1 DEHYDROGENASE"/>
    <property type="match status" value="1"/>
</dbReference>
<accession>A0ABU8YWG1</accession>
<evidence type="ECO:0000313" key="2">
    <source>
        <dbReference type="Proteomes" id="UP001384579"/>
    </source>
</evidence>
<gene>
    <name evidence="1" type="ORF">WMG39_27400</name>
</gene>
<keyword evidence="2" id="KW-1185">Reference proteome</keyword>
<dbReference type="EMBL" id="JBBLXS010000656">
    <property type="protein sequence ID" value="MEK0188543.1"/>
    <property type="molecule type" value="Genomic_DNA"/>
</dbReference>
<dbReference type="Gene3D" id="2.130.10.10">
    <property type="entry name" value="YVTN repeat-like/Quinoprotein amine dehydrogenase"/>
    <property type="match status" value="1"/>
</dbReference>
<dbReference type="SUPFAM" id="SSF50969">
    <property type="entry name" value="YVTN repeat-like/Quinoprotein amine dehydrogenase"/>
    <property type="match status" value="1"/>
</dbReference>
<organism evidence="1 2">
    <name type="scientific">Microcoleus anatoxicus PTRS2</name>
    <dbReference type="NCBI Taxonomy" id="2705321"/>
    <lineage>
        <taxon>Bacteria</taxon>
        <taxon>Bacillati</taxon>
        <taxon>Cyanobacteriota</taxon>
        <taxon>Cyanophyceae</taxon>
        <taxon>Oscillatoriophycideae</taxon>
        <taxon>Oscillatoriales</taxon>
        <taxon>Microcoleaceae</taxon>
        <taxon>Microcoleus</taxon>
        <taxon>Microcoleus anatoxicus</taxon>
    </lineage>
</organism>
<protein>
    <submittedName>
        <fullName evidence="1">Uncharacterized protein</fullName>
    </submittedName>
</protein>
<feature type="non-terminal residue" evidence="1">
    <location>
        <position position="1"/>
    </location>
</feature>
<proteinExistence type="predicted"/>
<dbReference type="PANTHER" id="PTHR47197">
    <property type="entry name" value="PROTEIN NIRF"/>
    <property type="match status" value="1"/>
</dbReference>
<evidence type="ECO:0000313" key="1">
    <source>
        <dbReference type="EMBL" id="MEK0188543.1"/>
    </source>
</evidence>
<comment type="caution">
    <text evidence="1">The sequence shown here is derived from an EMBL/GenBank/DDBJ whole genome shotgun (WGS) entry which is preliminary data.</text>
</comment>
<dbReference type="InterPro" id="IPR011044">
    <property type="entry name" value="Quino_amine_DH_bsu"/>
</dbReference>
<dbReference type="InterPro" id="IPR015943">
    <property type="entry name" value="WD40/YVTN_repeat-like_dom_sf"/>
</dbReference>